<dbReference type="InterPro" id="IPR014529">
    <property type="entry name" value="UCP026631"/>
</dbReference>
<feature type="transmembrane region" description="Helical" evidence="2">
    <location>
        <begin position="275"/>
        <end position="294"/>
    </location>
</feature>
<dbReference type="OrthoDB" id="3190163at2"/>
<feature type="domain" description="YdbS-like PH" evidence="3">
    <location>
        <begin position="110"/>
        <end position="188"/>
    </location>
</feature>
<feature type="region of interest" description="Disordered" evidence="1">
    <location>
        <begin position="198"/>
        <end position="218"/>
    </location>
</feature>
<reference evidence="4 5" key="1">
    <citation type="submission" date="2019-02" db="EMBL/GenBank/DDBJ databases">
        <title>Sequencing the genomes of 1000 actinobacteria strains.</title>
        <authorList>
            <person name="Klenk H.-P."/>
        </authorList>
    </citation>
    <scope>NUCLEOTIDE SEQUENCE [LARGE SCALE GENOMIC DNA]</scope>
    <source>
        <strain evidence="4 5">DSM 17364</strain>
    </source>
</reference>
<feature type="transmembrane region" description="Helical" evidence="2">
    <location>
        <begin position="83"/>
        <end position="110"/>
    </location>
</feature>
<feature type="compositionally biased region" description="Basic and acidic residues" evidence="1">
    <location>
        <begin position="208"/>
        <end position="218"/>
    </location>
</feature>
<proteinExistence type="predicted"/>
<gene>
    <name evidence="4" type="ORF">EV380_2910</name>
</gene>
<feature type="compositionally biased region" description="Basic and acidic residues" evidence="1">
    <location>
        <begin position="563"/>
        <end position="576"/>
    </location>
</feature>
<feature type="domain" description="YdbS-like PH" evidence="3">
    <location>
        <begin position="424"/>
        <end position="485"/>
    </location>
</feature>
<dbReference type="AlphaFoldDB" id="A0A4Q8AG80"/>
<dbReference type="RefSeq" id="WP_130451704.1">
    <property type="nucleotide sequence ID" value="NZ_SHLA01000001.1"/>
</dbReference>
<keyword evidence="2" id="KW-1133">Transmembrane helix</keyword>
<dbReference type="PANTHER" id="PTHR34473">
    <property type="entry name" value="UPF0699 TRANSMEMBRANE PROTEIN YDBS"/>
    <property type="match status" value="1"/>
</dbReference>
<feature type="transmembrane region" description="Helical" evidence="2">
    <location>
        <begin position="243"/>
        <end position="269"/>
    </location>
</feature>
<name>A0A4Q8AG80_9MICC</name>
<dbReference type="PANTHER" id="PTHR34473:SF2">
    <property type="entry name" value="UPF0699 TRANSMEMBRANE PROTEIN YDBT"/>
    <property type="match status" value="1"/>
</dbReference>
<organism evidence="4 5">
    <name type="scientific">Zhihengliuella halotolerans</name>
    <dbReference type="NCBI Taxonomy" id="370736"/>
    <lineage>
        <taxon>Bacteria</taxon>
        <taxon>Bacillati</taxon>
        <taxon>Actinomycetota</taxon>
        <taxon>Actinomycetes</taxon>
        <taxon>Micrococcales</taxon>
        <taxon>Micrococcaceae</taxon>
        <taxon>Zhihengliuella</taxon>
    </lineage>
</organism>
<evidence type="ECO:0000313" key="5">
    <source>
        <dbReference type="Proteomes" id="UP000292685"/>
    </source>
</evidence>
<comment type="caution">
    <text evidence="4">The sequence shown here is derived from an EMBL/GenBank/DDBJ whole genome shotgun (WGS) entry which is preliminary data.</text>
</comment>
<feature type="compositionally biased region" description="Low complexity" evidence="1">
    <location>
        <begin position="535"/>
        <end position="552"/>
    </location>
</feature>
<dbReference type="EMBL" id="SHLA01000001">
    <property type="protein sequence ID" value="RZU63298.1"/>
    <property type="molecule type" value="Genomic_DNA"/>
</dbReference>
<sequence>MSHDQPNANDGAVPVDSAPRSPQDFQEEAPWHRVHPVSPFVRGWIVIVALVYGFGQNWLQNLIPGFGGEGDGDSSKDEEVLDFIFGSVAWIVAGGLLVLLLILGGFFLSWKMTRYQLTDRHVNVRSGIVFRQQRQARIDRVQAIDIVQPLVARIFGLAELKFEVADGGSTAMKLAFLKLAAAKDLRAAILARAAGLRTQTAGGPPPRDATREDPEGTDAAHDVVPDAPVAPENVLVRVPPGRLLASIVLSPAVWIAVIILGVGLIVQLATDSGFLMVYLLPGLFGFVPWIWGLFNNGFNFAAGVSPDGLRLSYGLLDTRHQTVPPGRIQAVQIRQGIIWRLMGWHKIVVNVAGYGAGADGGETRSTVLPVGTRADVLNILSIVLPNPGTDRPLELVEAGIAGSGPAEGFTTTPRTARFISPLAWRRQGFTVTRTAVFSRHGFLNRYLDIVPHERTQGIRLVQGPLARAAAVCSVRLMTTDGPVSPYIVQAAGPVARRFFLEQSARAARARAEHDRNHWLDEDPYGTGLSQLPVAKQAVAAGAGGEAADSAPPLNAPAPPPNSEAERNQREKEDKHE</sequence>
<feature type="domain" description="YdbS-like PH" evidence="3">
    <location>
        <begin position="304"/>
        <end position="355"/>
    </location>
</feature>
<dbReference type="InterPro" id="IPR005182">
    <property type="entry name" value="YdbS-like_PH"/>
</dbReference>
<evidence type="ECO:0000256" key="1">
    <source>
        <dbReference type="SAM" id="MobiDB-lite"/>
    </source>
</evidence>
<protein>
    <submittedName>
        <fullName evidence="4">Putative membrane protein</fullName>
    </submittedName>
</protein>
<evidence type="ECO:0000256" key="2">
    <source>
        <dbReference type="SAM" id="Phobius"/>
    </source>
</evidence>
<evidence type="ECO:0000313" key="4">
    <source>
        <dbReference type="EMBL" id="RZU63298.1"/>
    </source>
</evidence>
<keyword evidence="2" id="KW-0812">Transmembrane</keyword>
<evidence type="ECO:0000259" key="3">
    <source>
        <dbReference type="Pfam" id="PF03703"/>
    </source>
</evidence>
<keyword evidence="5" id="KW-1185">Reference proteome</keyword>
<feature type="region of interest" description="Disordered" evidence="1">
    <location>
        <begin position="1"/>
        <end position="28"/>
    </location>
</feature>
<feature type="transmembrane region" description="Helical" evidence="2">
    <location>
        <begin position="43"/>
        <end position="63"/>
    </location>
</feature>
<dbReference type="Pfam" id="PF03703">
    <property type="entry name" value="bPH_2"/>
    <property type="match status" value="3"/>
</dbReference>
<feature type="region of interest" description="Disordered" evidence="1">
    <location>
        <begin position="535"/>
        <end position="576"/>
    </location>
</feature>
<dbReference type="Proteomes" id="UP000292685">
    <property type="component" value="Unassembled WGS sequence"/>
</dbReference>
<accession>A0A4Q8AG80</accession>
<keyword evidence="2" id="KW-0472">Membrane</keyword>
<dbReference type="PIRSF" id="PIRSF026631">
    <property type="entry name" value="UCP026631"/>
    <property type="match status" value="1"/>
</dbReference>